<keyword evidence="2" id="KW-1185">Reference proteome</keyword>
<dbReference type="RefSeq" id="WP_167603283.1">
    <property type="nucleotide sequence ID" value="NZ_FOYN01000001.1"/>
</dbReference>
<organism evidence="1 2">
    <name type="scientific">Halorubrum sodomense</name>
    <dbReference type="NCBI Taxonomy" id="35743"/>
    <lineage>
        <taxon>Archaea</taxon>
        <taxon>Methanobacteriati</taxon>
        <taxon>Methanobacteriota</taxon>
        <taxon>Stenosarchaea group</taxon>
        <taxon>Halobacteria</taxon>
        <taxon>Halobacteriales</taxon>
        <taxon>Haloferacaceae</taxon>
        <taxon>Halorubrum</taxon>
    </lineage>
</organism>
<accession>A0A1I6FK54</accession>
<sequence length="51" mass="5702">MVLGLFLPAAISFVFAAVAAYVDALRALEVYFDPNQDSVFLMDDRDPPRRP</sequence>
<name>A0A1I6FK54_HALSD</name>
<evidence type="ECO:0000313" key="1">
    <source>
        <dbReference type="EMBL" id="SFR30320.1"/>
    </source>
</evidence>
<protein>
    <submittedName>
        <fullName evidence="1">Uncharacterized protein</fullName>
    </submittedName>
</protein>
<gene>
    <name evidence="1" type="ORF">SAMN04487937_0138</name>
</gene>
<dbReference type="Proteomes" id="UP000198932">
    <property type="component" value="Unassembled WGS sequence"/>
</dbReference>
<dbReference type="AlphaFoldDB" id="A0A1I6FK54"/>
<reference evidence="2" key="1">
    <citation type="submission" date="2016-10" db="EMBL/GenBank/DDBJ databases">
        <authorList>
            <person name="Varghese N."/>
            <person name="Submissions S."/>
        </authorList>
    </citation>
    <scope>NUCLEOTIDE SEQUENCE [LARGE SCALE GENOMIC DNA]</scope>
    <source>
        <strain evidence="2">RD 26</strain>
    </source>
</reference>
<dbReference type="EMBL" id="FOYN01000001">
    <property type="protein sequence ID" value="SFR30320.1"/>
    <property type="molecule type" value="Genomic_DNA"/>
</dbReference>
<evidence type="ECO:0000313" key="2">
    <source>
        <dbReference type="Proteomes" id="UP000198932"/>
    </source>
</evidence>
<proteinExistence type="predicted"/>